<organism evidence="2">
    <name type="scientific">Oryza glumipatula</name>
    <dbReference type="NCBI Taxonomy" id="40148"/>
    <lineage>
        <taxon>Eukaryota</taxon>
        <taxon>Viridiplantae</taxon>
        <taxon>Streptophyta</taxon>
        <taxon>Embryophyta</taxon>
        <taxon>Tracheophyta</taxon>
        <taxon>Spermatophyta</taxon>
        <taxon>Magnoliopsida</taxon>
        <taxon>Liliopsida</taxon>
        <taxon>Poales</taxon>
        <taxon>Poaceae</taxon>
        <taxon>BOP clade</taxon>
        <taxon>Oryzoideae</taxon>
        <taxon>Oryzeae</taxon>
        <taxon>Oryzinae</taxon>
        <taxon>Oryza</taxon>
    </lineage>
</organism>
<dbReference type="EnsemblPlants" id="OGLUM06G11770.1">
    <property type="protein sequence ID" value="OGLUM06G11770.1"/>
    <property type="gene ID" value="OGLUM06G11770"/>
</dbReference>
<dbReference type="Proteomes" id="UP000026961">
    <property type="component" value="Chromosome 6"/>
</dbReference>
<evidence type="ECO:0000313" key="2">
    <source>
        <dbReference type="EnsemblPlants" id="OGLUM06G11770.1"/>
    </source>
</evidence>
<keyword evidence="3" id="KW-1185">Reference proteome</keyword>
<evidence type="ECO:0000256" key="1">
    <source>
        <dbReference type="SAM" id="MobiDB-lite"/>
    </source>
</evidence>
<feature type="region of interest" description="Disordered" evidence="1">
    <location>
        <begin position="1"/>
        <end position="21"/>
    </location>
</feature>
<reference evidence="2" key="1">
    <citation type="submission" date="2015-04" db="UniProtKB">
        <authorList>
            <consortium name="EnsemblPlants"/>
        </authorList>
    </citation>
    <scope>IDENTIFICATION</scope>
</reference>
<dbReference type="Gramene" id="OGLUM06G11770.1">
    <property type="protein sequence ID" value="OGLUM06G11770.1"/>
    <property type="gene ID" value="OGLUM06G11770"/>
</dbReference>
<sequence length="101" mass="11139">MDGPDRRVDAWAGRTDGPRGRRRLQVESLSGRADTSYVARKAASRCEEERRKLARREEAWPKALVRGDAAKAGLAVLAGAVAAKREVRLVEAEPDEASVRR</sequence>
<reference evidence="2" key="2">
    <citation type="submission" date="2018-05" db="EMBL/GenBank/DDBJ databases">
        <title>OgluRS3 (Oryza glumaepatula Reference Sequence Version 3).</title>
        <authorList>
            <person name="Zhang J."/>
            <person name="Kudrna D."/>
            <person name="Lee S."/>
            <person name="Talag J."/>
            <person name="Welchert J."/>
            <person name="Wing R.A."/>
        </authorList>
    </citation>
    <scope>NUCLEOTIDE SEQUENCE [LARGE SCALE GENOMIC DNA]</scope>
</reference>
<evidence type="ECO:0000313" key="3">
    <source>
        <dbReference type="Proteomes" id="UP000026961"/>
    </source>
</evidence>
<accession>A0A0E0A860</accession>
<proteinExistence type="predicted"/>
<name>A0A0E0A860_9ORYZ</name>
<dbReference type="AlphaFoldDB" id="A0A0E0A860"/>
<dbReference type="HOGENOM" id="CLU_2296092_0_0_1"/>
<protein>
    <submittedName>
        <fullName evidence="2">Uncharacterized protein</fullName>
    </submittedName>
</protein>